<feature type="region of interest" description="Disordered" evidence="1">
    <location>
        <begin position="209"/>
        <end position="234"/>
    </location>
</feature>
<feature type="region of interest" description="Disordered" evidence="1">
    <location>
        <begin position="132"/>
        <end position="151"/>
    </location>
</feature>
<accession>A0AAD4EVE0</accession>
<reference evidence="2" key="1">
    <citation type="submission" date="2023-02" db="EMBL/GenBank/DDBJ databases">
        <authorList>
            <person name="Palmer J.M."/>
        </authorList>
    </citation>
    <scope>NUCLEOTIDE SEQUENCE</scope>
    <source>
        <strain evidence="2">FW57</strain>
    </source>
</reference>
<dbReference type="Proteomes" id="UP001197093">
    <property type="component" value="Unassembled WGS sequence"/>
</dbReference>
<feature type="region of interest" description="Disordered" evidence="1">
    <location>
        <begin position="160"/>
        <end position="179"/>
    </location>
</feature>
<organism evidence="2 3">
    <name type="scientific">Staphylotrichum longicolle</name>
    <dbReference type="NCBI Taxonomy" id="669026"/>
    <lineage>
        <taxon>Eukaryota</taxon>
        <taxon>Fungi</taxon>
        <taxon>Dikarya</taxon>
        <taxon>Ascomycota</taxon>
        <taxon>Pezizomycotina</taxon>
        <taxon>Sordariomycetes</taxon>
        <taxon>Sordariomycetidae</taxon>
        <taxon>Sordariales</taxon>
        <taxon>Chaetomiaceae</taxon>
        <taxon>Staphylotrichum</taxon>
    </lineage>
</organism>
<keyword evidence="3" id="KW-1185">Reference proteome</keyword>
<evidence type="ECO:0000313" key="2">
    <source>
        <dbReference type="EMBL" id="KAG7288328.1"/>
    </source>
</evidence>
<feature type="compositionally biased region" description="Low complexity" evidence="1">
    <location>
        <begin position="83"/>
        <end position="109"/>
    </location>
</feature>
<sequence>MPRRWRVDGEDEDRLPAGMKRTGYDADTGKYFYESVDGQQYEGRAGNRYVLPLPYSRCEGASNHSGSPPCRSTTPTGSPPYRPNYSYPYHQRGSSSTTLRPPTFTTSSSPPTPAGRAITFNDHHTFSTIMAPTRAANNNTNTYPRPMEVAPPRAAELARRRSRTVAPRRGPAMSGSSTTHSLYNEAVGYAREKAKLLVRRLTGGLRRKRIAAQQKRERLEEEEEEEEARRQGWM</sequence>
<feature type="region of interest" description="Disordered" evidence="1">
    <location>
        <begin position="59"/>
        <end position="119"/>
    </location>
</feature>
<proteinExistence type="predicted"/>
<evidence type="ECO:0000313" key="3">
    <source>
        <dbReference type="Proteomes" id="UP001197093"/>
    </source>
</evidence>
<gene>
    <name evidence="2" type="ORF">NEMBOFW57_007859</name>
</gene>
<comment type="caution">
    <text evidence="2">The sequence shown here is derived from an EMBL/GenBank/DDBJ whole genome shotgun (WGS) entry which is preliminary data.</text>
</comment>
<dbReference type="EMBL" id="JAHCVI010000003">
    <property type="protein sequence ID" value="KAG7288328.1"/>
    <property type="molecule type" value="Genomic_DNA"/>
</dbReference>
<feature type="region of interest" description="Disordered" evidence="1">
    <location>
        <begin position="1"/>
        <end position="24"/>
    </location>
</feature>
<name>A0AAD4EVE0_9PEZI</name>
<evidence type="ECO:0000256" key="1">
    <source>
        <dbReference type="SAM" id="MobiDB-lite"/>
    </source>
</evidence>
<dbReference type="AlphaFoldDB" id="A0AAD4EVE0"/>
<feature type="compositionally biased region" description="Polar residues" evidence="1">
    <location>
        <begin position="62"/>
        <end position="76"/>
    </location>
</feature>
<protein>
    <submittedName>
        <fullName evidence="2">Uncharacterized protein</fullName>
    </submittedName>
</protein>